<evidence type="ECO:0000313" key="5">
    <source>
        <dbReference type="EMBL" id="TWX57106.1"/>
    </source>
</evidence>
<dbReference type="Gene3D" id="2.60.120.10">
    <property type="entry name" value="Jelly Rolls"/>
    <property type="match status" value="1"/>
</dbReference>
<dbReference type="SUPFAM" id="SSF46785">
    <property type="entry name" value="Winged helix' DNA-binding domain"/>
    <property type="match status" value="1"/>
</dbReference>
<sequence length="235" mass="26660">MHSKEKQEVTNKLLDGLPDNLQKTILAQCDIVNLTCGDILYERGQCSNYIFYPLTGYISLVTSGTEHPPLELCIIGNEGMLGIFNILGINTAPERAVVHGSGTALRLSVTQFNYQLEKFPLLLKRLNDYLYILLMQCSQSLVCMRFHQIEPRLARWLLITDDRAHSHHLHLTHLFLADMLGVRRSGITLAAGSLKDKKLISYSRGNIHILDRKGLELQACECYQLMKGDYIEMLN</sequence>
<evidence type="ECO:0000256" key="3">
    <source>
        <dbReference type="ARBA" id="ARBA00023163"/>
    </source>
</evidence>
<dbReference type="PANTHER" id="PTHR24567">
    <property type="entry name" value="CRP FAMILY TRANSCRIPTIONAL REGULATORY PROTEIN"/>
    <property type="match status" value="1"/>
</dbReference>
<evidence type="ECO:0000259" key="4">
    <source>
        <dbReference type="PROSITE" id="PS50042"/>
    </source>
</evidence>
<feature type="domain" description="Cyclic nucleotide-binding" evidence="4">
    <location>
        <begin position="13"/>
        <end position="98"/>
    </location>
</feature>
<comment type="caution">
    <text evidence="6">The sequence shown here is derived from an EMBL/GenBank/DDBJ whole genome shotgun (WGS) entry which is preliminary data.</text>
</comment>
<dbReference type="InterPro" id="IPR018490">
    <property type="entry name" value="cNMP-bd_dom_sf"/>
</dbReference>
<organism evidence="6 8">
    <name type="scientific">Colwellia hornerae</name>
    <dbReference type="NCBI Taxonomy" id="89402"/>
    <lineage>
        <taxon>Bacteria</taxon>
        <taxon>Pseudomonadati</taxon>
        <taxon>Pseudomonadota</taxon>
        <taxon>Gammaproteobacteria</taxon>
        <taxon>Alteromonadales</taxon>
        <taxon>Colwelliaceae</taxon>
        <taxon>Colwellia</taxon>
    </lineage>
</organism>
<proteinExistence type="predicted"/>
<evidence type="ECO:0000313" key="8">
    <source>
        <dbReference type="Proteomes" id="UP000321917"/>
    </source>
</evidence>
<accession>A0A5C6Q538</accession>
<keyword evidence="1" id="KW-0805">Transcription regulation</keyword>
<dbReference type="CDD" id="cd00038">
    <property type="entry name" value="CAP_ED"/>
    <property type="match status" value="1"/>
</dbReference>
<dbReference type="PANTHER" id="PTHR24567:SF74">
    <property type="entry name" value="HTH-TYPE TRANSCRIPTIONAL REGULATOR ARCR"/>
    <property type="match status" value="1"/>
</dbReference>
<dbReference type="InterPro" id="IPR014710">
    <property type="entry name" value="RmlC-like_jellyroll"/>
</dbReference>
<keyword evidence="2" id="KW-0238">DNA-binding</keyword>
<dbReference type="Gene3D" id="1.10.10.10">
    <property type="entry name" value="Winged helix-like DNA-binding domain superfamily/Winged helix DNA-binding domain"/>
    <property type="match status" value="1"/>
</dbReference>
<dbReference type="Proteomes" id="UP000321917">
    <property type="component" value="Unassembled WGS sequence"/>
</dbReference>
<dbReference type="Pfam" id="PF13545">
    <property type="entry name" value="HTH_Crp_2"/>
    <property type="match status" value="1"/>
</dbReference>
<evidence type="ECO:0000313" key="6">
    <source>
        <dbReference type="EMBL" id="TWX63831.1"/>
    </source>
</evidence>
<dbReference type="AlphaFoldDB" id="A0A5C6Q538"/>
<name>A0A5C6Q538_9GAMM</name>
<dbReference type="Proteomes" id="UP000321525">
    <property type="component" value="Unassembled WGS sequence"/>
</dbReference>
<gene>
    <name evidence="5" type="ORF">ESZ26_14215</name>
    <name evidence="6" type="ORF">ESZ27_15720</name>
</gene>
<dbReference type="OrthoDB" id="8969464at2"/>
<evidence type="ECO:0000256" key="1">
    <source>
        <dbReference type="ARBA" id="ARBA00023015"/>
    </source>
</evidence>
<evidence type="ECO:0000256" key="2">
    <source>
        <dbReference type="ARBA" id="ARBA00023125"/>
    </source>
</evidence>
<protein>
    <submittedName>
        <fullName evidence="6">Crp/Fnr family transcriptional regulator</fullName>
    </submittedName>
</protein>
<dbReference type="InterPro" id="IPR012318">
    <property type="entry name" value="HTH_CRP"/>
</dbReference>
<dbReference type="EMBL" id="VOLR01000020">
    <property type="protein sequence ID" value="TWX57106.1"/>
    <property type="molecule type" value="Genomic_DNA"/>
</dbReference>
<dbReference type="SUPFAM" id="SSF51206">
    <property type="entry name" value="cAMP-binding domain-like"/>
    <property type="match status" value="1"/>
</dbReference>
<dbReference type="GO" id="GO:0003700">
    <property type="term" value="F:DNA-binding transcription factor activity"/>
    <property type="evidence" value="ECO:0007669"/>
    <property type="project" value="TreeGrafter"/>
</dbReference>
<dbReference type="InterPro" id="IPR036390">
    <property type="entry name" value="WH_DNA-bd_sf"/>
</dbReference>
<dbReference type="InterPro" id="IPR050397">
    <property type="entry name" value="Env_Response_Regulators"/>
</dbReference>
<evidence type="ECO:0000313" key="7">
    <source>
        <dbReference type="Proteomes" id="UP000321525"/>
    </source>
</evidence>
<reference evidence="6 8" key="1">
    <citation type="submission" date="2019-07" db="EMBL/GenBank/DDBJ databases">
        <title>Genomes of sea-ice associated Colwellia species.</title>
        <authorList>
            <person name="Bowman J.P."/>
        </authorList>
    </citation>
    <scope>NUCLEOTIDE SEQUENCE [LARGE SCALE GENOMIC DNA]</scope>
    <source>
        <strain evidence="5 7">ACAM 607</strain>
        <strain evidence="6 8">IC036</strain>
    </source>
</reference>
<dbReference type="InterPro" id="IPR000595">
    <property type="entry name" value="cNMP-bd_dom"/>
</dbReference>
<keyword evidence="7" id="KW-1185">Reference proteome</keyword>
<dbReference type="GO" id="GO:0005829">
    <property type="term" value="C:cytosol"/>
    <property type="evidence" value="ECO:0007669"/>
    <property type="project" value="TreeGrafter"/>
</dbReference>
<dbReference type="PROSITE" id="PS50042">
    <property type="entry name" value="CNMP_BINDING_3"/>
    <property type="match status" value="1"/>
</dbReference>
<dbReference type="RefSeq" id="WP_146800130.1">
    <property type="nucleotide sequence ID" value="NZ_VOLP01000019.1"/>
</dbReference>
<dbReference type="InterPro" id="IPR036388">
    <property type="entry name" value="WH-like_DNA-bd_sf"/>
</dbReference>
<dbReference type="GO" id="GO:0003677">
    <property type="term" value="F:DNA binding"/>
    <property type="evidence" value="ECO:0007669"/>
    <property type="project" value="UniProtKB-KW"/>
</dbReference>
<keyword evidence="3" id="KW-0804">Transcription</keyword>
<dbReference type="EMBL" id="VOLQ01000038">
    <property type="protein sequence ID" value="TWX63831.1"/>
    <property type="molecule type" value="Genomic_DNA"/>
</dbReference>